<reference evidence="2 3" key="1">
    <citation type="submission" date="2018-03" db="EMBL/GenBank/DDBJ databases">
        <title>Genomic Encyclopedia of Archaeal and Bacterial Type Strains, Phase II (KMG-II): from individual species to whole genera.</title>
        <authorList>
            <person name="Goeker M."/>
        </authorList>
    </citation>
    <scope>NUCLEOTIDE SEQUENCE [LARGE SCALE GENOMIC DNA]</scope>
    <source>
        <strain evidence="2 3">DSM 44889</strain>
    </source>
</reference>
<sequence>MPTVLAMAKASTPLGRLHDLLSNYEEVREDMGEGSSVRQVWGVVLGVPLEQVALELANLGAELLPAAAAQVNRADDRHQQAIWSHHWEEWAAPILHENAGLDSTSSNLPARSLIYLAGLWRGLEVPSLIEGQVPSEQRVRDLISDLQGVRDSLEHDDEFPAVVRSALSRRLSETIDALADLRRNGPAGAQEAAKRILGEVAIAKATARKDSSLLRQIVSIAWTTYLAVAPLSDAVTSVGIIESTVETIAGEIVDHIPGELPQRPEGPGAVTDGTEQP</sequence>
<name>A0A315ZM19_9ACTN</name>
<dbReference type="EMBL" id="QGDQ01000049">
    <property type="protein sequence ID" value="PWJ46279.1"/>
    <property type="molecule type" value="Genomic_DNA"/>
</dbReference>
<evidence type="ECO:0000313" key="3">
    <source>
        <dbReference type="Proteomes" id="UP000245469"/>
    </source>
</evidence>
<keyword evidence="3" id="KW-1185">Reference proteome</keyword>
<gene>
    <name evidence="2" type="ORF">BXY45_14915</name>
</gene>
<evidence type="ECO:0000313" key="2">
    <source>
        <dbReference type="EMBL" id="PWJ46279.1"/>
    </source>
</evidence>
<feature type="region of interest" description="Disordered" evidence="1">
    <location>
        <begin position="255"/>
        <end position="277"/>
    </location>
</feature>
<dbReference type="Proteomes" id="UP000245469">
    <property type="component" value="Unassembled WGS sequence"/>
</dbReference>
<proteinExistence type="predicted"/>
<protein>
    <submittedName>
        <fullName evidence="2">Uncharacterized protein</fullName>
    </submittedName>
</protein>
<comment type="caution">
    <text evidence="2">The sequence shown here is derived from an EMBL/GenBank/DDBJ whole genome shotgun (WGS) entry which is preliminary data.</text>
</comment>
<evidence type="ECO:0000256" key="1">
    <source>
        <dbReference type="SAM" id="MobiDB-lite"/>
    </source>
</evidence>
<organism evidence="2 3">
    <name type="scientific">Quadrisphaera granulorum</name>
    <dbReference type="NCBI Taxonomy" id="317664"/>
    <lineage>
        <taxon>Bacteria</taxon>
        <taxon>Bacillati</taxon>
        <taxon>Actinomycetota</taxon>
        <taxon>Actinomycetes</taxon>
        <taxon>Kineosporiales</taxon>
        <taxon>Kineosporiaceae</taxon>
        <taxon>Quadrisphaera</taxon>
    </lineage>
</organism>
<dbReference type="AlphaFoldDB" id="A0A315ZM19"/>
<accession>A0A315ZM19</accession>